<sequence length="75" mass="8289">MGAHPSSASTSRPGRGALSDAHPHSPTRITSTTRDSSALPRRRVSLVDGVKKKATKRHRRRVSLFKMRRNVSLES</sequence>
<feature type="compositionally biased region" description="Polar residues" evidence="1">
    <location>
        <begin position="27"/>
        <end position="36"/>
    </location>
</feature>
<accession>A0A409YQ49</accession>
<protein>
    <submittedName>
        <fullName evidence="2">Uncharacterized protein</fullName>
    </submittedName>
</protein>
<reference evidence="2 3" key="1">
    <citation type="journal article" date="2018" name="Evol. Lett.">
        <title>Horizontal gene cluster transfer increased hallucinogenic mushroom diversity.</title>
        <authorList>
            <person name="Reynolds H.T."/>
            <person name="Vijayakumar V."/>
            <person name="Gluck-Thaler E."/>
            <person name="Korotkin H.B."/>
            <person name="Matheny P.B."/>
            <person name="Slot J.C."/>
        </authorList>
    </citation>
    <scope>NUCLEOTIDE SEQUENCE [LARGE SCALE GENOMIC DNA]</scope>
    <source>
        <strain evidence="2 3">2629</strain>
    </source>
</reference>
<dbReference type="InParanoid" id="A0A409YQ49"/>
<comment type="caution">
    <text evidence="2">The sequence shown here is derived from an EMBL/GenBank/DDBJ whole genome shotgun (WGS) entry which is preliminary data.</text>
</comment>
<evidence type="ECO:0000313" key="2">
    <source>
        <dbReference type="EMBL" id="PPR05128.1"/>
    </source>
</evidence>
<feature type="compositionally biased region" description="Basic residues" evidence="1">
    <location>
        <begin position="52"/>
        <end position="63"/>
    </location>
</feature>
<name>A0A409YQ49_9AGAR</name>
<dbReference type="AlphaFoldDB" id="A0A409YQ49"/>
<dbReference type="Proteomes" id="UP000284842">
    <property type="component" value="Unassembled WGS sequence"/>
</dbReference>
<dbReference type="EMBL" id="NHTK01000840">
    <property type="protein sequence ID" value="PPR05128.1"/>
    <property type="molecule type" value="Genomic_DNA"/>
</dbReference>
<feature type="region of interest" description="Disordered" evidence="1">
    <location>
        <begin position="1"/>
        <end position="63"/>
    </location>
</feature>
<evidence type="ECO:0000313" key="3">
    <source>
        <dbReference type="Proteomes" id="UP000284842"/>
    </source>
</evidence>
<keyword evidence="3" id="KW-1185">Reference proteome</keyword>
<gene>
    <name evidence="2" type="ORF">CVT24_010384</name>
</gene>
<feature type="compositionally biased region" description="Polar residues" evidence="1">
    <location>
        <begin position="1"/>
        <end position="12"/>
    </location>
</feature>
<proteinExistence type="predicted"/>
<evidence type="ECO:0000256" key="1">
    <source>
        <dbReference type="SAM" id="MobiDB-lite"/>
    </source>
</evidence>
<organism evidence="2 3">
    <name type="scientific">Panaeolus cyanescens</name>
    <dbReference type="NCBI Taxonomy" id="181874"/>
    <lineage>
        <taxon>Eukaryota</taxon>
        <taxon>Fungi</taxon>
        <taxon>Dikarya</taxon>
        <taxon>Basidiomycota</taxon>
        <taxon>Agaricomycotina</taxon>
        <taxon>Agaricomycetes</taxon>
        <taxon>Agaricomycetidae</taxon>
        <taxon>Agaricales</taxon>
        <taxon>Agaricineae</taxon>
        <taxon>Galeropsidaceae</taxon>
        <taxon>Panaeolus</taxon>
    </lineage>
</organism>